<sequence length="193" mass="21230">MAQRYEKQGGHLGDHSQALGEPGGHGSRVDTQRPDDVRHGHEHEGTERDHAQRADEVRTGDPGDDQPGGRHAEKSYARRIPVDLAGNGQRQSGPVRGKPGDQQQAATPHPDQERGPPTQRVRVQAGQPHGEHGRARGDQRERDGQQPAVRCEDVLTDHALERVQTRHQVQDRHPGRTGSDHGIPEQHPHASSL</sequence>
<gene>
    <name evidence="2" type="ORF">Mth01_19660</name>
</gene>
<evidence type="ECO:0000256" key="1">
    <source>
        <dbReference type="SAM" id="MobiDB-lite"/>
    </source>
</evidence>
<evidence type="ECO:0000313" key="3">
    <source>
        <dbReference type="Proteomes" id="UP000610966"/>
    </source>
</evidence>
<reference evidence="2" key="1">
    <citation type="submission" date="2021-01" db="EMBL/GenBank/DDBJ databases">
        <title>Whole genome shotgun sequence of Sphaerimonospora thailandensis NBRC 107569.</title>
        <authorList>
            <person name="Komaki H."/>
            <person name="Tamura T."/>
        </authorList>
    </citation>
    <scope>NUCLEOTIDE SEQUENCE</scope>
    <source>
        <strain evidence="2">NBRC 107569</strain>
    </source>
</reference>
<proteinExistence type="predicted"/>
<protein>
    <submittedName>
        <fullName evidence="2">Uncharacterized protein</fullName>
    </submittedName>
</protein>
<evidence type="ECO:0000313" key="2">
    <source>
        <dbReference type="EMBL" id="GIH69713.1"/>
    </source>
</evidence>
<dbReference type="Proteomes" id="UP000610966">
    <property type="component" value="Unassembled WGS sequence"/>
</dbReference>
<dbReference type="EMBL" id="BOOG01000017">
    <property type="protein sequence ID" value="GIH69713.1"/>
    <property type="molecule type" value="Genomic_DNA"/>
</dbReference>
<accession>A0A8J3R777</accession>
<feature type="compositionally biased region" description="Basic and acidic residues" evidence="1">
    <location>
        <begin position="1"/>
        <end position="14"/>
    </location>
</feature>
<feature type="compositionally biased region" description="Basic and acidic residues" evidence="1">
    <location>
        <begin position="129"/>
        <end position="193"/>
    </location>
</feature>
<organism evidence="2 3">
    <name type="scientific">Sphaerimonospora thailandensis</name>
    <dbReference type="NCBI Taxonomy" id="795644"/>
    <lineage>
        <taxon>Bacteria</taxon>
        <taxon>Bacillati</taxon>
        <taxon>Actinomycetota</taxon>
        <taxon>Actinomycetes</taxon>
        <taxon>Streptosporangiales</taxon>
        <taxon>Streptosporangiaceae</taxon>
        <taxon>Sphaerimonospora</taxon>
    </lineage>
</organism>
<feature type="compositionally biased region" description="Basic and acidic residues" evidence="1">
    <location>
        <begin position="27"/>
        <end position="76"/>
    </location>
</feature>
<keyword evidence="3" id="KW-1185">Reference proteome</keyword>
<feature type="region of interest" description="Disordered" evidence="1">
    <location>
        <begin position="1"/>
        <end position="193"/>
    </location>
</feature>
<dbReference type="AlphaFoldDB" id="A0A8J3R777"/>
<comment type="caution">
    <text evidence="2">The sequence shown here is derived from an EMBL/GenBank/DDBJ whole genome shotgun (WGS) entry which is preliminary data.</text>
</comment>
<name>A0A8J3R777_9ACTN</name>